<sequence>MMFFLFIWTMSNLGFFALASSMAKHQKQIFGHELDVQKTKFTTIMGWILLIIALFICIVSGSVSNMMSYWLGALTFAALFTGLCLSYLETKMKTIAIITAVIATLSGLIHLF</sequence>
<protein>
    <recommendedName>
        <fullName evidence="4">DUF3325 domain-containing protein</fullName>
    </recommendedName>
</protein>
<feature type="transmembrane region" description="Helical" evidence="1">
    <location>
        <begin position="69"/>
        <end position="88"/>
    </location>
</feature>
<evidence type="ECO:0008006" key="4">
    <source>
        <dbReference type="Google" id="ProtNLM"/>
    </source>
</evidence>
<dbReference type="InterPro" id="IPR021762">
    <property type="entry name" value="DUF3325"/>
</dbReference>
<dbReference type="Proteomes" id="UP000186553">
    <property type="component" value="Unassembled WGS sequence"/>
</dbReference>
<evidence type="ECO:0000256" key="1">
    <source>
        <dbReference type="SAM" id="Phobius"/>
    </source>
</evidence>
<keyword evidence="3" id="KW-1185">Reference proteome</keyword>
<dbReference type="EMBL" id="MBDL01000008">
    <property type="protein sequence ID" value="ODA13587.1"/>
    <property type="molecule type" value="Genomic_DNA"/>
</dbReference>
<dbReference type="AlphaFoldDB" id="A0A1C3CY72"/>
<gene>
    <name evidence="2" type="ORF">BBP83_04145</name>
</gene>
<reference evidence="2 3" key="1">
    <citation type="submission" date="2016-07" db="EMBL/GenBank/DDBJ databases">
        <title>Acinetobacter sp. ANC 4603.</title>
        <authorList>
            <person name="Radolfova-Krizova L."/>
            <person name="Nemec A."/>
        </authorList>
    </citation>
    <scope>NUCLEOTIDE SEQUENCE [LARGE SCALE GENOMIC DNA]</scope>
    <source>
        <strain evidence="2 3">ANC 4603</strain>
    </source>
</reference>
<dbReference type="RefSeq" id="WP_068886348.1">
    <property type="nucleotide sequence ID" value="NZ_CBCRUU010000001.1"/>
</dbReference>
<keyword evidence="1" id="KW-0472">Membrane</keyword>
<evidence type="ECO:0000313" key="2">
    <source>
        <dbReference type="EMBL" id="ODA13587.1"/>
    </source>
</evidence>
<keyword evidence="1" id="KW-1133">Transmembrane helix</keyword>
<proteinExistence type="predicted"/>
<organism evidence="2 3">
    <name type="scientific">Acinetobacter celticus</name>
    <dbReference type="NCBI Taxonomy" id="1891224"/>
    <lineage>
        <taxon>Bacteria</taxon>
        <taxon>Pseudomonadati</taxon>
        <taxon>Pseudomonadota</taxon>
        <taxon>Gammaproteobacteria</taxon>
        <taxon>Moraxellales</taxon>
        <taxon>Moraxellaceae</taxon>
        <taxon>Acinetobacter</taxon>
    </lineage>
</organism>
<keyword evidence="1" id="KW-0812">Transmembrane</keyword>
<accession>A0A1C3CY72</accession>
<feature type="transmembrane region" description="Helical" evidence="1">
    <location>
        <begin position="6"/>
        <end position="23"/>
    </location>
</feature>
<dbReference type="OrthoDB" id="6710521at2"/>
<feature type="transmembrane region" description="Helical" evidence="1">
    <location>
        <begin position="95"/>
        <end position="111"/>
    </location>
</feature>
<name>A0A1C3CY72_9GAMM</name>
<dbReference type="STRING" id="1891224.BBP83_04145"/>
<feature type="transmembrane region" description="Helical" evidence="1">
    <location>
        <begin position="44"/>
        <end position="63"/>
    </location>
</feature>
<evidence type="ECO:0000313" key="3">
    <source>
        <dbReference type="Proteomes" id="UP000186553"/>
    </source>
</evidence>
<dbReference type="Pfam" id="PF11804">
    <property type="entry name" value="DUF3325"/>
    <property type="match status" value="1"/>
</dbReference>
<comment type="caution">
    <text evidence="2">The sequence shown here is derived from an EMBL/GenBank/DDBJ whole genome shotgun (WGS) entry which is preliminary data.</text>
</comment>